<evidence type="ECO:0008006" key="3">
    <source>
        <dbReference type="Google" id="ProtNLM"/>
    </source>
</evidence>
<dbReference type="RefSeq" id="WP_126141188.1">
    <property type="nucleotide sequence ID" value="NZ_RXHU01000027.1"/>
</dbReference>
<sequence>MKLDYCEQEQQDGVVIAHVGLQFEDEPDSLYVARVEIGAEGAARLWELYYNGFDCKYSFSEAEKAALLAYMKEQGVACL</sequence>
<dbReference type="Proteomes" id="UP000276128">
    <property type="component" value="Unassembled WGS sequence"/>
</dbReference>
<reference evidence="1 2" key="1">
    <citation type="submission" date="2018-12" db="EMBL/GenBank/DDBJ databases">
        <title>Bacillus ochoae sp. nov., Paenibacillus whitsoniae sp. nov., Paenibacillus spiritus sp. nov. Isolated from the Mars Exploration Rover during spacecraft assembly.</title>
        <authorList>
            <person name="Seuylemezian A."/>
            <person name="Vaishampayan P."/>
        </authorList>
    </citation>
    <scope>NUCLEOTIDE SEQUENCE [LARGE SCALE GENOMIC DNA]</scope>
    <source>
        <strain evidence="1 2">MER 54</strain>
    </source>
</reference>
<proteinExistence type="predicted"/>
<accession>A0A3S0ACC2</accession>
<organism evidence="1 2">
    <name type="scientific">Paenibacillus whitsoniae</name>
    <dbReference type="NCBI Taxonomy" id="2496558"/>
    <lineage>
        <taxon>Bacteria</taxon>
        <taxon>Bacillati</taxon>
        <taxon>Bacillota</taxon>
        <taxon>Bacilli</taxon>
        <taxon>Bacillales</taxon>
        <taxon>Paenibacillaceae</taxon>
        <taxon>Paenibacillus</taxon>
    </lineage>
</organism>
<name>A0A3S0ACC2_9BACL</name>
<comment type="caution">
    <text evidence="1">The sequence shown here is derived from an EMBL/GenBank/DDBJ whole genome shotgun (WGS) entry which is preliminary data.</text>
</comment>
<keyword evidence="2" id="KW-1185">Reference proteome</keyword>
<dbReference type="OrthoDB" id="2621128at2"/>
<evidence type="ECO:0000313" key="2">
    <source>
        <dbReference type="Proteomes" id="UP000276128"/>
    </source>
</evidence>
<evidence type="ECO:0000313" key="1">
    <source>
        <dbReference type="EMBL" id="RTE09692.1"/>
    </source>
</evidence>
<protein>
    <recommendedName>
        <fullName evidence="3">Phage protein</fullName>
    </recommendedName>
</protein>
<dbReference type="AlphaFoldDB" id="A0A3S0ACC2"/>
<dbReference type="EMBL" id="RXHU01000027">
    <property type="protein sequence ID" value="RTE09692.1"/>
    <property type="molecule type" value="Genomic_DNA"/>
</dbReference>
<gene>
    <name evidence="1" type="ORF">EJQ19_10605</name>
</gene>